<comment type="caution">
    <text evidence="1">The sequence shown here is derived from an EMBL/GenBank/DDBJ whole genome shotgun (WGS) entry which is preliminary data.</text>
</comment>
<dbReference type="EMBL" id="NOXV01000157">
    <property type="protein sequence ID" value="OYQ44356.1"/>
    <property type="molecule type" value="Genomic_DNA"/>
</dbReference>
<dbReference type="InterPro" id="IPR040807">
    <property type="entry name" value="DUF5522"/>
</dbReference>
<dbReference type="Proteomes" id="UP000216605">
    <property type="component" value="Unassembled WGS sequence"/>
</dbReference>
<sequence>MIFIICKVPKFACMYSNNSDNKLTEGEDYYLTPEGYKVFTEAYHLKRGYCCKSGCRHCPYGYDKKTGTLKK</sequence>
<keyword evidence="2" id="KW-1185">Reference proteome</keyword>
<evidence type="ECO:0000313" key="2">
    <source>
        <dbReference type="Proteomes" id="UP000216605"/>
    </source>
</evidence>
<accession>A0A255ZSE5</accession>
<evidence type="ECO:0000313" key="1">
    <source>
        <dbReference type="EMBL" id="OYQ44356.1"/>
    </source>
</evidence>
<dbReference type="AlphaFoldDB" id="A0A255ZSE5"/>
<gene>
    <name evidence="1" type="ORF">CHU92_02550</name>
</gene>
<dbReference type="Pfam" id="PF17653">
    <property type="entry name" value="DUF5522"/>
    <property type="match status" value="1"/>
</dbReference>
<protein>
    <submittedName>
        <fullName evidence="1">Uncharacterized protein</fullName>
    </submittedName>
</protein>
<proteinExistence type="predicted"/>
<reference evidence="1 2" key="1">
    <citation type="submission" date="2017-07" db="EMBL/GenBank/DDBJ databases">
        <title>Flavobacterium cyanobacteriorum sp. nov., isolated from cyanobacterial aggregates in a eutrophic lake.</title>
        <authorList>
            <person name="Cai H."/>
        </authorList>
    </citation>
    <scope>NUCLEOTIDE SEQUENCE [LARGE SCALE GENOMIC DNA]</scope>
    <source>
        <strain evidence="1 2">TH021</strain>
    </source>
</reference>
<organism evidence="1 2">
    <name type="scientific">Flavobacterium cyanobacteriorum</name>
    <dbReference type="NCBI Taxonomy" id="2022802"/>
    <lineage>
        <taxon>Bacteria</taxon>
        <taxon>Pseudomonadati</taxon>
        <taxon>Bacteroidota</taxon>
        <taxon>Flavobacteriia</taxon>
        <taxon>Flavobacteriales</taxon>
        <taxon>Flavobacteriaceae</taxon>
        <taxon>Flavobacterium</taxon>
    </lineage>
</organism>
<name>A0A255ZSE5_9FLAO</name>